<dbReference type="AlphaFoldDB" id="A0A4S8R690"/>
<sequence>MPLIRYISRTVSDADADFGPRGFVPGLGTRQELRDRHAMRGALRRACKMLQEEIANDTGDLQRVVRRGHYVLITDRVDTFLFFDARRLHVDFPNK</sequence>
<reference evidence="1 2" key="1">
    <citation type="submission" date="2017-12" db="EMBL/GenBank/DDBJ databases">
        <title>Comparative genomics of Botrytis spp.</title>
        <authorList>
            <person name="Valero-Jimenez C.A."/>
            <person name="Tapia P."/>
            <person name="Veloso J."/>
            <person name="Silva-Moreno E."/>
            <person name="Staats M."/>
            <person name="Valdes J.H."/>
            <person name="Van Kan J.A.L."/>
        </authorList>
    </citation>
    <scope>NUCLEOTIDE SEQUENCE [LARGE SCALE GENOMIC DNA]</scope>
    <source>
        <strain evidence="1 2">MUCL435</strain>
    </source>
</reference>
<dbReference type="OrthoDB" id="3526689at2759"/>
<gene>
    <name evidence="1" type="ORF">BGAL_0051g00300</name>
</gene>
<evidence type="ECO:0000313" key="1">
    <source>
        <dbReference type="EMBL" id="THV53433.1"/>
    </source>
</evidence>
<keyword evidence="2" id="KW-1185">Reference proteome</keyword>
<comment type="caution">
    <text evidence="1">The sequence shown here is derived from an EMBL/GenBank/DDBJ whole genome shotgun (WGS) entry which is preliminary data.</text>
</comment>
<proteinExistence type="predicted"/>
<accession>A0A4S8R690</accession>
<dbReference type="Proteomes" id="UP000308671">
    <property type="component" value="Unassembled WGS sequence"/>
</dbReference>
<protein>
    <submittedName>
        <fullName evidence="1">Uncharacterized protein</fullName>
    </submittedName>
</protein>
<dbReference type="EMBL" id="PQXL01000051">
    <property type="protein sequence ID" value="THV53433.1"/>
    <property type="molecule type" value="Genomic_DNA"/>
</dbReference>
<name>A0A4S8R690_9HELO</name>
<evidence type="ECO:0000313" key="2">
    <source>
        <dbReference type="Proteomes" id="UP000308671"/>
    </source>
</evidence>
<organism evidence="1 2">
    <name type="scientific">Botrytis galanthina</name>
    <dbReference type="NCBI Taxonomy" id="278940"/>
    <lineage>
        <taxon>Eukaryota</taxon>
        <taxon>Fungi</taxon>
        <taxon>Dikarya</taxon>
        <taxon>Ascomycota</taxon>
        <taxon>Pezizomycotina</taxon>
        <taxon>Leotiomycetes</taxon>
        <taxon>Helotiales</taxon>
        <taxon>Sclerotiniaceae</taxon>
        <taxon>Botrytis</taxon>
    </lineage>
</organism>